<accession>A0A418T8B1</accession>
<organism evidence="4 5">
    <name type="scientific">Paracoccus onubensis</name>
    <dbReference type="NCBI Taxonomy" id="1675788"/>
    <lineage>
        <taxon>Bacteria</taxon>
        <taxon>Pseudomonadati</taxon>
        <taxon>Pseudomonadota</taxon>
        <taxon>Alphaproteobacteria</taxon>
        <taxon>Rhodobacterales</taxon>
        <taxon>Paracoccaceae</taxon>
        <taxon>Paracoccus</taxon>
    </lineage>
</organism>
<reference evidence="5" key="1">
    <citation type="submission" date="2018-09" db="EMBL/GenBank/DDBJ databases">
        <title>Acidovorax cavernicola nov. sp. isolated from Gruta de las Maravillas (Aracena, Spain).</title>
        <authorList>
            <person name="Jurado V."/>
            <person name="Gutierrez-Patricio S."/>
            <person name="Gonzalez-Pimentel J.L."/>
            <person name="Miller A.Z."/>
            <person name="Laiz L."/>
            <person name="Saiz-Jimenez C."/>
        </authorList>
    </citation>
    <scope>NUCLEOTIDE SEQUENCE [LARGE SCALE GENOMIC DNA]</scope>
    <source>
        <strain evidence="5">1011MAR3C25</strain>
    </source>
</reference>
<dbReference type="AlphaFoldDB" id="A0A418T8B1"/>
<dbReference type="PANTHER" id="PTHR40841">
    <property type="entry name" value="SIDEROPHORE TRIACETYLFUSARININE C ESTERASE"/>
    <property type="match status" value="1"/>
</dbReference>
<dbReference type="Proteomes" id="UP000284202">
    <property type="component" value="Unassembled WGS sequence"/>
</dbReference>
<comment type="similarity">
    <text evidence="1">Belongs to the esterase D family.</text>
</comment>
<dbReference type="Pfam" id="PF00756">
    <property type="entry name" value="Esterase"/>
    <property type="match status" value="1"/>
</dbReference>
<dbReference type="InterPro" id="IPR029058">
    <property type="entry name" value="AB_hydrolase_fold"/>
</dbReference>
<evidence type="ECO:0000256" key="2">
    <source>
        <dbReference type="ARBA" id="ARBA00022801"/>
    </source>
</evidence>
<keyword evidence="2 4" id="KW-0378">Hydrolase</keyword>
<dbReference type="Gene3D" id="3.40.50.1820">
    <property type="entry name" value="alpha/beta hydrolase"/>
    <property type="match status" value="1"/>
</dbReference>
<dbReference type="OrthoDB" id="9784036at2"/>
<dbReference type="PANTHER" id="PTHR40841:SF2">
    <property type="entry name" value="SIDEROPHORE-DEGRADING ESTERASE (EUROFUNG)"/>
    <property type="match status" value="1"/>
</dbReference>
<dbReference type="EMBL" id="QZCG01000001">
    <property type="protein sequence ID" value="RJE89465.1"/>
    <property type="molecule type" value="Genomic_DNA"/>
</dbReference>
<dbReference type="InterPro" id="IPR000801">
    <property type="entry name" value="Esterase-like"/>
</dbReference>
<evidence type="ECO:0000313" key="5">
    <source>
        <dbReference type="Proteomes" id="UP000284202"/>
    </source>
</evidence>
<gene>
    <name evidence="4" type="ORF">D3P04_02215</name>
</gene>
<comment type="caution">
    <text evidence="4">The sequence shown here is derived from an EMBL/GenBank/DDBJ whole genome shotgun (WGS) entry which is preliminary data.</text>
</comment>
<evidence type="ECO:0000256" key="1">
    <source>
        <dbReference type="ARBA" id="ARBA00005622"/>
    </source>
</evidence>
<evidence type="ECO:0000256" key="3">
    <source>
        <dbReference type="SAM" id="MobiDB-lite"/>
    </source>
</evidence>
<feature type="region of interest" description="Disordered" evidence="3">
    <location>
        <begin position="1"/>
        <end position="23"/>
    </location>
</feature>
<protein>
    <submittedName>
        <fullName evidence="4">Alpha/beta hydrolase</fullName>
    </submittedName>
</protein>
<proteinExistence type="inferred from homology"/>
<dbReference type="GO" id="GO:0016788">
    <property type="term" value="F:hydrolase activity, acting on ester bonds"/>
    <property type="evidence" value="ECO:0007669"/>
    <property type="project" value="TreeGrafter"/>
</dbReference>
<name>A0A418T8B1_9RHOB</name>
<sequence length="342" mass="36385">MSSGPWKRGAGCGWASPPVSEDGHDRRHAFGCGFPDNKRCDVIAKSRRSLLASIPTICLAGKLAAQGSTRPDFTEAPEYRIFDAPPDTHILSRQDVTVDGSGYRLFLAVPKATAPADGWPSLWMLDGNAVFDRIGASDLVSQPGLAVIGIGYPVDQIFDTTARALDYTPVSRVPDPEAGRGRATGGADSFRTRLLGPLRDAVEKRVSIDPARRVLWGHSYGGLFTLHCLLSEPHAFAGWAPTSPSSGFGGNVLQHLSAGAPLLEPGKIAPVHIMLGDSEYRRGTEPPAVPQPSPDTMALAKLLEQREDLDVRVTVLKGLGHGQTFAASFPQALDLAANLPGN</sequence>
<evidence type="ECO:0000313" key="4">
    <source>
        <dbReference type="EMBL" id="RJE89465.1"/>
    </source>
</evidence>
<dbReference type="InterPro" id="IPR052558">
    <property type="entry name" value="Siderophore_Hydrolase_D"/>
</dbReference>
<keyword evidence="5" id="KW-1185">Reference proteome</keyword>
<dbReference type="SUPFAM" id="SSF53474">
    <property type="entry name" value="alpha/beta-Hydrolases"/>
    <property type="match status" value="1"/>
</dbReference>